<dbReference type="RefSeq" id="WP_315696572.1">
    <property type="nucleotide sequence ID" value="NZ_JANSLM010000001.1"/>
</dbReference>
<sequence>MVPHDVSEAEARQAIVDQAAAELAVVKKRQRCDQKALLGLAHQAMRAGQILSPDDPRSLNTLSQFFERIHGMEREWFGVTSAMQPEP</sequence>
<protein>
    <submittedName>
        <fullName evidence="1">Uncharacterized protein</fullName>
    </submittedName>
</protein>
<gene>
    <name evidence="1" type="ORF">ParKJ_00035</name>
</gene>
<dbReference type="EMBL" id="JANSLM010000001">
    <property type="protein sequence ID" value="MDT8835798.1"/>
    <property type="molecule type" value="Genomic_DNA"/>
</dbReference>
<accession>A0AAP5URE2</accession>
<reference evidence="1" key="1">
    <citation type="submission" date="2022-08" db="EMBL/GenBank/DDBJ databases">
        <authorList>
            <person name="Kim S.-J."/>
        </authorList>
    </citation>
    <scope>NUCLEOTIDE SEQUENCE</scope>
    <source>
        <strain evidence="1">KJ</strain>
    </source>
</reference>
<organism evidence="1 2">
    <name type="scientific">Paraburkholderia fungorum</name>
    <dbReference type="NCBI Taxonomy" id="134537"/>
    <lineage>
        <taxon>Bacteria</taxon>
        <taxon>Pseudomonadati</taxon>
        <taxon>Pseudomonadota</taxon>
        <taxon>Betaproteobacteria</taxon>
        <taxon>Burkholderiales</taxon>
        <taxon>Burkholderiaceae</taxon>
        <taxon>Paraburkholderia</taxon>
    </lineage>
</organism>
<proteinExistence type="predicted"/>
<dbReference type="AlphaFoldDB" id="A0AAP5URE2"/>
<name>A0AAP5URE2_9BURK</name>
<evidence type="ECO:0000313" key="1">
    <source>
        <dbReference type="EMBL" id="MDT8835798.1"/>
    </source>
</evidence>
<comment type="caution">
    <text evidence="1">The sequence shown here is derived from an EMBL/GenBank/DDBJ whole genome shotgun (WGS) entry which is preliminary data.</text>
</comment>
<dbReference type="Proteomes" id="UP001246473">
    <property type="component" value="Unassembled WGS sequence"/>
</dbReference>
<evidence type="ECO:0000313" key="2">
    <source>
        <dbReference type="Proteomes" id="UP001246473"/>
    </source>
</evidence>